<sequence>MLSLAAPNATRWLGLHKQAMRNRELRPNICEALCGKAAGVDDESEAAGSADADVSSDEEWGSASSCG</sequence>
<evidence type="ECO:0000313" key="3">
    <source>
        <dbReference type="Proteomes" id="UP001515480"/>
    </source>
</evidence>
<feature type="region of interest" description="Disordered" evidence="1">
    <location>
        <begin position="40"/>
        <end position="67"/>
    </location>
</feature>
<protein>
    <submittedName>
        <fullName evidence="2">Uncharacterized protein</fullName>
    </submittedName>
</protein>
<comment type="caution">
    <text evidence="2">The sequence shown here is derived from an EMBL/GenBank/DDBJ whole genome shotgun (WGS) entry which is preliminary data.</text>
</comment>
<evidence type="ECO:0000313" key="2">
    <source>
        <dbReference type="EMBL" id="KAL1499273.1"/>
    </source>
</evidence>
<evidence type="ECO:0000256" key="1">
    <source>
        <dbReference type="SAM" id="MobiDB-lite"/>
    </source>
</evidence>
<accession>A0AB34IK52</accession>
<name>A0AB34IK52_PRYPA</name>
<dbReference type="EMBL" id="JBGBPQ010000025">
    <property type="protein sequence ID" value="KAL1499273.1"/>
    <property type="molecule type" value="Genomic_DNA"/>
</dbReference>
<reference evidence="2 3" key="1">
    <citation type="journal article" date="2024" name="Science">
        <title>Giant polyketide synthase enzymes in the biosynthesis of giant marine polyether toxins.</title>
        <authorList>
            <person name="Fallon T.R."/>
            <person name="Shende V.V."/>
            <person name="Wierzbicki I.H."/>
            <person name="Pendleton A.L."/>
            <person name="Watervoot N.F."/>
            <person name="Auber R.P."/>
            <person name="Gonzalez D.J."/>
            <person name="Wisecaver J.H."/>
            <person name="Moore B.S."/>
        </authorList>
    </citation>
    <scope>NUCLEOTIDE SEQUENCE [LARGE SCALE GENOMIC DNA]</scope>
    <source>
        <strain evidence="2 3">12B1</strain>
    </source>
</reference>
<organism evidence="2 3">
    <name type="scientific">Prymnesium parvum</name>
    <name type="common">Toxic golden alga</name>
    <dbReference type="NCBI Taxonomy" id="97485"/>
    <lineage>
        <taxon>Eukaryota</taxon>
        <taxon>Haptista</taxon>
        <taxon>Haptophyta</taxon>
        <taxon>Prymnesiophyceae</taxon>
        <taxon>Prymnesiales</taxon>
        <taxon>Prymnesiaceae</taxon>
        <taxon>Prymnesium</taxon>
    </lineage>
</organism>
<dbReference type="Proteomes" id="UP001515480">
    <property type="component" value="Unassembled WGS sequence"/>
</dbReference>
<keyword evidence="3" id="KW-1185">Reference proteome</keyword>
<dbReference type="AlphaFoldDB" id="A0AB34IK52"/>
<proteinExistence type="predicted"/>
<gene>
    <name evidence="2" type="ORF">AB1Y20_011483</name>
</gene>